<evidence type="ECO:0000313" key="1">
    <source>
        <dbReference type="EMBL" id="PXY02182.1"/>
    </source>
</evidence>
<dbReference type="AlphaFoldDB" id="A0A2V4A0B4"/>
<name>A0A2V4A0B4_9BACT</name>
<gene>
    <name evidence="1" type="ORF">DF185_05930</name>
</gene>
<evidence type="ECO:0008006" key="3">
    <source>
        <dbReference type="Google" id="ProtNLM"/>
    </source>
</evidence>
<comment type="caution">
    <text evidence="1">The sequence shown here is derived from an EMBL/GenBank/DDBJ whole genome shotgun (WGS) entry which is preliminary data.</text>
</comment>
<dbReference type="Gene3D" id="1.25.40.10">
    <property type="entry name" value="Tetratricopeptide repeat domain"/>
    <property type="match status" value="1"/>
</dbReference>
<organism evidence="1 2">
    <name type="scientific">Marinifilum breve</name>
    <dbReference type="NCBI Taxonomy" id="2184082"/>
    <lineage>
        <taxon>Bacteria</taxon>
        <taxon>Pseudomonadati</taxon>
        <taxon>Bacteroidota</taxon>
        <taxon>Bacteroidia</taxon>
        <taxon>Marinilabiliales</taxon>
        <taxon>Marinifilaceae</taxon>
    </lineage>
</organism>
<proteinExistence type="predicted"/>
<evidence type="ECO:0000313" key="2">
    <source>
        <dbReference type="Proteomes" id="UP000248079"/>
    </source>
</evidence>
<accession>A0A2V4A0B4</accession>
<dbReference type="SUPFAM" id="SSF48452">
    <property type="entry name" value="TPR-like"/>
    <property type="match status" value="1"/>
</dbReference>
<reference evidence="1 2" key="1">
    <citation type="submission" date="2018-05" db="EMBL/GenBank/DDBJ databases">
        <title>Marinifilum breve JC075T sp. nov., a marine bacterium isolated from Yongle Blue Hole in the South China Sea.</title>
        <authorList>
            <person name="Fu T."/>
        </authorList>
    </citation>
    <scope>NUCLEOTIDE SEQUENCE [LARGE SCALE GENOMIC DNA]</scope>
    <source>
        <strain evidence="1 2">JC075</strain>
    </source>
</reference>
<dbReference type="Proteomes" id="UP000248079">
    <property type="component" value="Unassembled WGS sequence"/>
</dbReference>
<dbReference type="InterPro" id="IPR045921">
    <property type="entry name" value="DUF6340"/>
</dbReference>
<sequence>MVFEKILARKLILTTRNFTLMTKQISFAKRNFRKFLLLGVLPLIFTGCQTMALYDFEGLKAPKVIIPPDVKTIGFVDRNLSFDIDTLSKYYKVNGLSLKDSIDYSEIRAINCHLGLNENLSVYFELDSVSYTRLPENHVVGDRRYDPMSWDRVDSICESNGSDILICLEDLQIFNEYEIIEGEENWGITDVKYFAVWRIYDPLSQKFHDERMIADSLFTETSSYSYTKLLEDKMPKRKEINAEVAYDIGRDYADLISPSWISFTRKYFISGHQDFSLASYYLNNDSVDQAIEMWKKHVDSEDKKLAGRASYNLAFAYELKEDFQKASYCIRKAIKNYRELEKEPKEFTYVKEYYKELTQRTQNNYLLDKFFGKENAE</sequence>
<keyword evidence="2" id="KW-1185">Reference proteome</keyword>
<protein>
    <recommendedName>
        <fullName evidence="3">Tetratricopeptide repeat protein</fullName>
    </recommendedName>
</protein>
<dbReference type="EMBL" id="QFLI01000002">
    <property type="protein sequence ID" value="PXY02182.1"/>
    <property type="molecule type" value="Genomic_DNA"/>
</dbReference>
<dbReference type="Pfam" id="PF19867">
    <property type="entry name" value="DUF6340"/>
    <property type="match status" value="1"/>
</dbReference>
<dbReference type="InterPro" id="IPR011990">
    <property type="entry name" value="TPR-like_helical_dom_sf"/>
</dbReference>